<keyword evidence="1 6" id="KW-0547">Nucleotide-binding</keyword>
<keyword evidence="9" id="KW-1185">Reference proteome</keyword>
<organism evidence="8 9">
    <name type="scientific">Halomonas qaidamensis</name>
    <dbReference type="NCBI Taxonomy" id="2866211"/>
    <lineage>
        <taxon>Bacteria</taxon>
        <taxon>Pseudomonadati</taxon>
        <taxon>Pseudomonadota</taxon>
        <taxon>Gammaproteobacteria</taxon>
        <taxon>Oceanospirillales</taxon>
        <taxon>Halomonadaceae</taxon>
        <taxon>Halomonas</taxon>
    </lineage>
</organism>
<evidence type="ECO:0000256" key="3">
    <source>
        <dbReference type="ARBA" id="ARBA00022806"/>
    </source>
</evidence>
<evidence type="ECO:0000256" key="5">
    <source>
        <dbReference type="ARBA" id="ARBA00034923"/>
    </source>
</evidence>
<sequence length="617" mass="69099">MKQPQLRKQKQMELTKGQQDVLQADGHLLVTGGPGSGKTTISILKAAQVVEQTLQPGQKVLFLSFARATVSRVVEAIEYEQKIPSEQKKRIDVQTYHSFFWRILKTHGYLIGLPRRLSILTPPGEAIALSSVRSGLPARSLTDEQKEAKKAAEKAELLRLANQEGRVCFDLYAPYVGDLLHGSSRIRSLIAAKYPVIILDEFQDTNDSQWRIVQTLGEFCRLIALADPEQRIYDWIGADPARLDHLRGEFRVSDFDLSTDNHRSAGTEIALFGNDLLTGNFRQSTYKGIEFECFNPFADPAMTMLVTTVYAARKRLAEAKIKNWSIAILVPTKKMTRLVSDALRQPPAGMTAVTHLAVIEMEAAVLGAEIIALLMQSASYARHFAQFIGLLCNYYQGKGGNEPTKKALQEAASIRKAYEEALALQASGKGARKNSILVNIKAVYEQACALELTGDPDKDWRAVRHTLEDGACSRLKEIASEVRNVRILERGMQLRQALSQDWRDNGGYQNALTITQQAFVQEHFATNSKPESGVIVMNMHKAKGKQFDEVIIFEGWPIKRKGQPPYNADRIVRFNSKDKIDTQTRQNFRVSVTRGKRQTTILTPKTDPCVLLLDNDE</sequence>
<dbReference type="EMBL" id="CP080627">
    <property type="protein sequence ID" value="UYV18968.1"/>
    <property type="molecule type" value="Genomic_DNA"/>
</dbReference>
<feature type="binding site" evidence="6">
    <location>
        <begin position="32"/>
        <end position="39"/>
    </location>
    <ligand>
        <name>ATP</name>
        <dbReference type="ChEBI" id="CHEBI:30616"/>
    </ligand>
</feature>
<dbReference type="RefSeq" id="WP_264429561.1">
    <property type="nucleotide sequence ID" value="NZ_CP080627.1"/>
</dbReference>
<dbReference type="GO" id="GO:0004386">
    <property type="term" value="F:helicase activity"/>
    <property type="evidence" value="ECO:0007669"/>
    <property type="project" value="UniProtKB-KW"/>
</dbReference>
<evidence type="ECO:0000259" key="7">
    <source>
        <dbReference type="PROSITE" id="PS51198"/>
    </source>
</evidence>
<evidence type="ECO:0000256" key="4">
    <source>
        <dbReference type="ARBA" id="ARBA00022840"/>
    </source>
</evidence>
<feature type="domain" description="UvrD-like helicase ATP-binding" evidence="7">
    <location>
        <begin position="11"/>
        <end position="265"/>
    </location>
</feature>
<name>A0ABY6JNZ2_9GAMM</name>
<dbReference type="PROSITE" id="PS51198">
    <property type="entry name" value="UVRD_HELICASE_ATP_BIND"/>
    <property type="match status" value="1"/>
</dbReference>
<dbReference type="PANTHER" id="PTHR11070:SF2">
    <property type="entry name" value="ATP-DEPENDENT DNA HELICASE SRS2"/>
    <property type="match status" value="1"/>
</dbReference>
<dbReference type="Gene3D" id="3.40.50.300">
    <property type="entry name" value="P-loop containing nucleotide triphosphate hydrolases"/>
    <property type="match status" value="2"/>
</dbReference>
<keyword evidence="2 6" id="KW-0378">Hydrolase</keyword>
<reference evidence="8 9" key="1">
    <citation type="journal article" date="2022" name="Antonie Van Leeuwenhoek">
        <title>Whole genome sequencing of the halophilic Halomonas qaidamensis XH36, a novel species strain with high ectoine production.</title>
        <authorList>
            <person name="Zhang T."/>
            <person name="Cui T."/>
            <person name="Cao Y."/>
            <person name="Li Y."/>
            <person name="Li F."/>
            <person name="Zhu D."/>
            <person name="Xing J."/>
        </authorList>
    </citation>
    <scope>NUCLEOTIDE SEQUENCE [LARGE SCALE GENOMIC DNA]</scope>
    <source>
        <strain evidence="8 9">XH36</strain>
    </source>
</reference>
<keyword evidence="3 6" id="KW-0347">Helicase</keyword>
<keyword evidence="4 6" id="KW-0067">ATP-binding</keyword>
<dbReference type="SMART" id="SM00382">
    <property type="entry name" value="AAA"/>
    <property type="match status" value="1"/>
</dbReference>
<evidence type="ECO:0000256" key="1">
    <source>
        <dbReference type="ARBA" id="ARBA00022741"/>
    </source>
</evidence>
<evidence type="ECO:0000313" key="9">
    <source>
        <dbReference type="Proteomes" id="UP001163082"/>
    </source>
</evidence>
<dbReference type="PANTHER" id="PTHR11070">
    <property type="entry name" value="UVRD / RECB / PCRA DNA HELICASE FAMILY MEMBER"/>
    <property type="match status" value="1"/>
</dbReference>
<dbReference type="InterPro" id="IPR027417">
    <property type="entry name" value="P-loop_NTPase"/>
</dbReference>
<dbReference type="SUPFAM" id="SSF52540">
    <property type="entry name" value="P-loop containing nucleoside triphosphate hydrolases"/>
    <property type="match status" value="1"/>
</dbReference>
<evidence type="ECO:0000256" key="2">
    <source>
        <dbReference type="ARBA" id="ARBA00022801"/>
    </source>
</evidence>
<dbReference type="InterPro" id="IPR000212">
    <property type="entry name" value="DNA_helicase_UvrD/REP"/>
</dbReference>
<evidence type="ECO:0000313" key="8">
    <source>
        <dbReference type="EMBL" id="UYV18968.1"/>
    </source>
</evidence>
<accession>A0ABY6JNZ2</accession>
<gene>
    <name evidence="8" type="ORF">K1Y77_16225</name>
</gene>
<evidence type="ECO:0000256" key="6">
    <source>
        <dbReference type="PROSITE-ProRule" id="PRU00560"/>
    </source>
</evidence>
<dbReference type="InterPro" id="IPR014016">
    <property type="entry name" value="UvrD-like_ATP-bd"/>
</dbReference>
<proteinExistence type="predicted"/>
<protein>
    <recommendedName>
        <fullName evidence="5">DNA 3'-5' helicase II</fullName>
    </recommendedName>
</protein>
<dbReference type="Pfam" id="PF00580">
    <property type="entry name" value="UvrD-helicase"/>
    <property type="match status" value="2"/>
</dbReference>
<dbReference type="InterPro" id="IPR003593">
    <property type="entry name" value="AAA+_ATPase"/>
</dbReference>
<dbReference type="Proteomes" id="UP001163082">
    <property type="component" value="Chromosome"/>
</dbReference>